<keyword evidence="9" id="KW-1185">Reference proteome</keyword>
<feature type="compositionally biased region" description="Basic and acidic residues" evidence="5">
    <location>
        <begin position="188"/>
        <end position="198"/>
    </location>
</feature>
<dbReference type="GO" id="GO:0016020">
    <property type="term" value="C:membrane"/>
    <property type="evidence" value="ECO:0007669"/>
    <property type="project" value="UniProtKB-SubCell"/>
</dbReference>
<dbReference type="UniPathway" id="UPA00895"/>
<dbReference type="InterPro" id="IPR009908">
    <property type="entry name" value="Methylamine_util_MauE"/>
</dbReference>
<dbReference type="STRING" id="1190417.SAMN05660690_2955"/>
<protein>
    <submittedName>
        <fullName evidence="8">Methylamine utilisation protein MauE</fullName>
    </submittedName>
</protein>
<evidence type="ECO:0000259" key="7">
    <source>
        <dbReference type="Pfam" id="PF07291"/>
    </source>
</evidence>
<evidence type="ECO:0000256" key="6">
    <source>
        <dbReference type="SAM" id="Phobius"/>
    </source>
</evidence>
<evidence type="ECO:0000313" key="9">
    <source>
        <dbReference type="Proteomes" id="UP000199416"/>
    </source>
</evidence>
<gene>
    <name evidence="8" type="ORF">SAMN05660690_2955</name>
</gene>
<feature type="transmembrane region" description="Helical" evidence="6">
    <location>
        <begin position="71"/>
        <end position="94"/>
    </location>
</feature>
<dbReference type="Pfam" id="PF07291">
    <property type="entry name" value="MauE"/>
    <property type="match status" value="1"/>
</dbReference>
<reference evidence="9" key="1">
    <citation type="submission" date="2016-10" db="EMBL/GenBank/DDBJ databases">
        <authorList>
            <person name="Varghese N."/>
            <person name="Submissions S."/>
        </authorList>
    </citation>
    <scope>NUCLEOTIDE SEQUENCE [LARGE SCALE GENOMIC DNA]</scope>
    <source>
        <strain evidence="9">DSM 45421</strain>
    </source>
</reference>
<feature type="region of interest" description="Disordered" evidence="5">
    <location>
        <begin position="176"/>
        <end position="198"/>
    </location>
</feature>
<accession>A0A1G6QJI9</accession>
<keyword evidence="2 6" id="KW-0812">Transmembrane</keyword>
<evidence type="ECO:0000256" key="3">
    <source>
        <dbReference type="ARBA" id="ARBA00022989"/>
    </source>
</evidence>
<keyword evidence="3 6" id="KW-1133">Transmembrane helix</keyword>
<feature type="transmembrane region" description="Helical" evidence="6">
    <location>
        <begin position="100"/>
        <end position="120"/>
    </location>
</feature>
<proteinExistence type="predicted"/>
<dbReference type="GO" id="GO:0030416">
    <property type="term" value="P:methylamine metabolic process"/>
    <property type="evidence" value="ECO:0007669"/>
    <property type="project" value="InterPro"/>
</dbReference>
<name>A0A1G6QJI9_9ACTN</name>
<feature type="transmembrane region" description="Helical" evidence="6">
    <location>
        <begin position="28"/>
        <end position="50"/>
    </location>
</feature>
<evidence type="ECO:0000256" key="1">
    <source>
        <dbReference type="ARBA" id="ARBA00004141"/>
    </source>
</evidence>
<dbReference type="EMBL" id="FMZF01000004">
    <property type="protein sequence ID" value="SDC92493.1"/>
    <property type="molecule type" value="Genomic_DNA"/>
</dbReference>
<evidence type="ECO:0000256" key="5">
    <source>
        <dbReference type="SAM" id="MobiDB-lite"/>
    </source>
</evidence>
<evidence type="ECO:0000256" key="4">
    <source>
        <dbReference type="ARBA" id="ARBA00023136"/>
    </source>
</evidence>
<evidence type="ECO:0000256" key="2">
    <source>
        <dbReference type="ARBA" id="ARBA00022692"/>
    </source>
</evidence>
<sequence>MRSPTAPGRNQDGPDTDQQTVRTLPSTVWLWAATAARVLLGGVLVMAGALKIPDPAAAVRAVRAYRLLPETLVAPVAFGLPVLEIAVGLALLTGVFVRTAALASAVLLTVFIAGITTAWARGLQIDCGCFGDGGQVAAGQTAYPGEIARDAGLLLLALALTRWPRSRLALGGVSGDGRPCACSPAPPDRTDEEPTRAR</sequence>
<feature type="domain" description="Methylamine utilisation protein MauE" evidence="7">
    <location>
        <begin position="31"/>
        <end position="160"/>
    </location>
</feature>
<dbReference type="AlphaFoldDB" id="A0A1G6QJI9"/>
<organism evidence="8 9">
    <name type="scientific">Geodermatophilus telluris</name>
    <dbReference type="NCBI Taxonomy" id="1190417"/>
    <lineage>
        <taxon>Bacteria</taxon>
        <taxon>Bacillati</taxon>
        <taxon>Actinomycetota</taxon>
        <taxon>Actinomycetes</taxon>
        <taxon>Geodermatophilales</taxon>
        <taxon>Geodermatophilaceae</taxon>
        <taxon>Geodermatophilus</taxon>
    </lineage>
</organism>
<keyword evidence="4 6" id="KW-0472">Membrane</keyword>
<evidence type="ECO:0000313" key="8">
    <source>
        <dbReference type="EMBL" id="SDC92493.1"/>
    </source>
</evidence>
<comment type="subcellular location">
    <subcellularLocation>
        <location evidence="1">Membrane</location>
        <topology evidence="1">Multi-pass membrane protein</topology>
    </subcellularLocation>
</comment>
<dbReference type="Proteomes" id="UP000199416">
    <property type="component" value="Unassembled WGS sequence"/>
</dbReference>